<organism evidence="3 4">
    <name type="scientific">Victivallis vadensis</name>
    <dbReference type="NCBI Taxonomy" id="172901"/>
    <lineage>
        <taxon>Bacteria</taxon>
        <taxon>Pseudomonadati</taxon>
        <taxon>Lentisphaerota</taxon>
        <taxon>Lentisphaeria</taxon>
        <taxon>Victivallales</taxon>
        <taxon>Victivallaceae</taxon>
        <taxon>Victivallis</taxon>
    </lineage>
</organism>
<dbReference type="Pfam" id="PF07883">
    <property type="entry name" value="Cupin_2"/>
    <property type="match status" value="1"/>
</dbReference>
<dbReference type="RefSeq" id="WP_116883587.1">
    <property type="nucleotide sequence ID" value="NZ_CABMMC010000034.1"/>
</dbReference>
<evidence type="ECO:0000259" key="1">
    <source>
        <dbReference type="Pfam" id="PF07883"/>
    </source>
</evidence>
<dbReference type="OrthoDB" id="9791637at2"/>
<evidence type="ECO:0000313" key="5">
    <source>
        <dbReference type="Proteomes" id="UP000576225"/>
    </source>
</evidence>
<dbReference type="SUPFAM" id="SSF51182">
    <property type="entry name" value="RmlC-like cupins"/>
    <property type="match status" value="1"/>
</dbReference>
<accession>A0A2U1B4G5</accession>
<dbReference type="InterPro" id="IPR011051">
    <property type="entry name" value="RmlC_Cupin_sf"/>
</dbReference>
<evidence type="ECO:0000313" key="2">
    <source>
        <dbReference type="EMBL" id="NMD88100.1"/>
    </source>
</evidence>
<reference evidence="2 5" key="2">
    <citation type="submission" date="2020-04" db="EMBL/GenBank/DDBJ databases">
        <authorList>
            <person name="Hitch T.C.A."/>
            <person name="Wylensek D."/>
            <person name="Clavel T."/>
        </authorList>
    </citation>
    <scope>NUCLEOTIDE SEQUENCE [LARGE SCALE GENOMIC DNA]</scope>
    <source>
        <strain evidence="2 5">COR2-253-APC-1A</strain>
    </source>
</reference>
<keyword evidence="4" id="KW-1185">Reference proteome</keyword>
<gene>
    <name evidence="3" type="ORF">C8D82_10992</name>
    <name evidence="2" type="ORF">HF882_16050</name>
</gene>
<reference evidence="3 4" key="1">
    <citation type="submission" date="2018-04" db="EMBL/GenBank/DDBJ databases">
        <title>Genomic Encyclopedia of Type Strains, Phase IV (KMG-IV): sequencing the most valuable type-strain genomes for metagenomic binning, comparative biology and taxonomic classification.</title>
        <authorList>
            <person name="Goeker M."/>
        </authorList>
    </citation>
    <scope>NUCLEOTIDE SEQUENCE [LARGE SCALE GENOMIC DNA]</scope>
    <source>
        <strain evidence="3 4">DSM 14823</strain>
    </source>
</reference>
<comment type="caution">
    <text evidence="3">The sequence shown here is derived from an EMBL/GenBank/DDBJ whole genome shotgun (WGS) entry which is preliminary data.</text>
</comment>
<dbReference type="Proteomes" id="UP000576225">
    <property type="component" value="Unassembled WGS sequence"/>
</dbReference>
<dbReference type="GeneID" id="78294894"/>
<dbReference type="EMBL" id="QEKH01000009">
    <property type="protein sequence ID" value="PVY43407.1"/>
    <property type="molecule type" value="Genomic_DNA"/>
</dbReference>
<feature type="domain" description="Cupin type-2" evidence="1">
    <location>
        <begin position="80"/>
        <end position="134"/>
    </location>
</feature>
<dbReference type="PROSITE" id="PS51257">
    <property type="entry name" value="PROKAR_LIPOPROTEIN"/>
    <property type="match status" value="1"/>
</dbReference>
<evidence type="ECO:0000313" key="4">
    <source>
        <dbReference type="Proteomes" id="UP000245959"/>
    </source>
</evidence>
<evidence type="ECO:0000313" key="3">
    <source>
        <dbReference type="EMBL" id="PVY43407.1"/>
    </source>
</evidence>
<dbReference type="Gene3D" id="2.60.120.10">
    <property type="entry name" value="Jelly Rolls"/>
    <property type="match status" value="1"/>
</dbReference>
<protein>
    <submittedName>
        <fullName evidence="2">Cupin domain-containing protein</fullName>
    </submittedName>
</protein>
<dbReference type="InterPro" id="IPR013096">
    <property type="entry name" value="Cupin_2"/>
</dbReference>
<proteinExistence type="predicted"/>
<dbReference type="Proteomes" id="UP000245959">
    <property type="component" value="Unassembled WGS sequence"/>
</dbReference>
<sequence length="150" mass="16228">MLRQLSAVAASAAFITLLGSGCSTPQPIVRNYLAAEPTRDAKLGNAKLKLFLDEKLGDENIPCSMLYVELPHDETMALRRLESAETILVQSGSGILTVNGRKIPVGPGSAVFIPAGATQKLFNNSSETMKYISVIVPPFRDDECEFIDQD</sequence>
<name>A0A2U1B4G5_9BACT</name>
<dbReference type="AlphaFoldDB" id="A0A2U1B4G5"/>
<dbReference type="InterPro" id="IPR014710">
    <property type="entry name" value="RmlC-like_jellyroll"/>
</dbReference>
<dbReference type="EMBL" id="JABAEW010000037">
    <property type="protein sequence ID" value="NMD88100.1"/>
    <property type="molecule type" value="Genomic_DNA"/>
</dbReference>